<protein>
    <submittedName>
        <fullName evidence="1">Uncharacterized protein</fullName>
    </submittedName>
</protein>
<accession>A0A0F9PU71</accession>
<organism evidence="1">
    <name type="scientific">marine sediment metagenome</name>
    <dbReference type="NCBI Taxonomy" id="412755"/>
    <lineage>
        <taxon>unclassified sequences</taxon>
        <taxon>metagenomes</taxon>
        <taxon>ecological metagenomes</taxon>
    </lineage>
</organism>
<gene>
    <name evidence="1" type="ORF">LCGC14_0855990</name>
</gene>
<reference evidence="1" key="1">
    <citation type="journal article" date="2015" name="Nature">
        <title>Complex archaea that bridge the gap between prokaryotes and eukaryotes.</title>
        <authorList>
            <person name="Spang A."/>
            <person name="Saw J.H."/>
            <person name="Jorgensen S.L."/>
            <person name="Zaremba-Niedzwiedzka K."/>
            <person name="Martijn J."/>
            <person name="Lind A.E."/>
            <person name="van Eijk R."/>
            <person name="Schleper C."/>
            <person name="Guy L."/>
            <person name="Ettema T.J."/>
        </authorList>
    </citation>
    <scope>NUCLEOTIDE SEQUENCE</scope>
</reference>
<proteinExistence type="predicted"/>
<dbReference type="EMBL" id="LAZR01002576">
    <property type="protein sequence ID" value="KKN28267.1"/>
    <property type="molecule type" value="Genomic_DNA"/>
</dbReference>
<name>A0A0F9PU71_9ZZZZ</name>
<comment type="caution">
    <text evidence="1">The sequence shown here is derived from an EMBL/GenBank/DDBJ whole genome shotgun (WGS) entry which is preliminary data.</text>
</comment>
<dbReference type="AlphaFoldDB" id="A0A0F9PU71"/>
<sequence>MLEKVCRILDPDPECDQYKNTYYAQLDMASKYNLDVLEQAMNIILSTKEKRYE</sequence>
<evidence type="ECO:0000313" key="1">
    <source>
        <dbReference type="EMBL" id="KKN28267.1"/>
    </source>
</evidence>